<name>A0AAE3IVD0_9BACI</name>
<evidence type="ECO:0000259" key="2">
    <source>
        <dbReference type="PROSITE" id="PS51724"/>
    </source>
</evidence>
<dbReference type="PANTHER" id="PTHR30404">
    <property type="entry name" value="N-ACETYLMURAMOYL-L-ALANINE AMIDASE"/>
    <property type="match status" value="1"/>
</dbReference>
<gene>
    <name evidence="3" type="ORF">OEV98_04205</name>
</gene>
<dbReference type="CDD" id="cd02696">
    <property type="entry name" value="MurNAc-LAA"/>
    <property type="match status" value="1"/>
</dbReference>
<dbReference type="InterPro" id="IPR002508">
    <property type="entry name" value="MurNAc-LAA_cat"/>
</dbReference>
<dbReference type="AlphaFoldDB" id="A0AAE3IVD0"/>
<dbReference type="Pfam" id="PF05036">
    <property type="entry name" value="SPOR"/>
    <property type="match status" value="1"/>
</dbReference>
<evidence type="ECO:0000313" key="3">
    <source>
        <dbReference type="EMBL" id="MCU9612750.1"/>
    </source>
</evidence>
<dbReference type="InterPro" id="IPR036680">
    <property type="entry name" value="SPOR-like_sf"/>
</dbReference>
<dbReference type="Pfam" id="PF01520">
    <property type="entry name" value="Amidase_3"/>
    <property type="match status" value="1"/>
</dbReference>
<dbReference type="Gene3D" id="3.40.630.40">
    <property type="entry name" value="Zn-dependent exopeptidases"/>
    <property type="match status" value="1"/>
</dbReference>
<accession>A0AAE3IVD0</accession>
<dbReference type="PROSITE" id="PS51724">
    <property type="entry name" value="SPOR"/>
    <property type="match status" value="1"/>
</dbReference>
<proteinExistence type="predicted"/>
<dbReference type="InterPro" id="IPR050695">
    <property type="entry name" value="N-acetylmuramoyl_amidase_3"/>
</dbReference>
<dbReference type="SMART" id="SM00646">
    <property type="entry name" value="Ami_3"/>
    <property type="match status" value="1"/>
</dbReference>
<dbReference type="Proteomes" id="UP001209318">
    <property type="component" value="Unassembled WGS sequence"/>
</dbReference>
<dbReference type="GO" id="GO:0009253">
    <property type="term" value="P:peptidoglycan catabolic process"/>
    <property type="evidence" value="ECO:0007669"/>
    <property type="project" value="InterPro"/>
</dbReference>
<dbReference type="GO" id="GO:0030288">
    <property type="term" value="C:outer membrane-bounded periplasmic space"/>
    <property type="evidence" value="ECO:0007669"/>
    <property type="project" value="TreeGrafter"/>
</dbReference>
<dbReference type="InterPro" id="IPR007730">
    <property type="entry name" value="SPOR-like_dom"/>
</dbReference>
<organism evidence="3 4">
    <name type="scientific">Perspicuibacillus lycopersici</name>
    <dbReference type="NCBI Taxonomy" id="1325689"/>
    <lineage>
        <taxon>Bacteria</taxon>
        <taxon>Bacillati</taxon>
        <taxon>Bacillota</taxon>
        <taxon>Bacilli</taxon>
        <taxon>Bacillales</taxon>
        <taxon>Bacillaceae</taxon>
        <taxon>Perspicuibacillus</taxon>
    </lineage>
</organism>
<protein>
    <submittedName>
        <fullName evidence="3">N-acetylmuramoyl-L-alanine amidase</fullName>
    </submittedName>
</protein>
<sequence>MVKIFIDPGHGGLDAGAVANGLQEKNLTLQIAQKMKTFLEEYENVSIRMSRTGDQTVSLTERTNAANSWGADFYISVHINAGGGTGFESYVYTSVPTRTRTIQDHIHDEILKLVNLTNRGQKQANFHVLRESHMDAVLTENGFIDTVADANKLKNSSFINSIARGHVNGLAKAFNLQKKPTDPPREEPVDGGSATYKVQIGAFSNLGNANALAERARNAGFSVYVNKDGNLYKVQIGAFSSRDNATALAGRAKNAGFDAIVLIE</sequence>
<reference evidence="3" key="1">
    <citation type="submission" date="2022-10" db="EMBL/GenBank/DDBJ databases">
        <title>Description of Fervidibacillus gen. nov. in the family Fervidibacillaceae fam. nov. with two species, Fervidibacillus albus sp. nov., and Fervidibacillus halotolerans sp. nov., isolated from tidal flat sediments.</title>
        <authorList>
            <person name="Kwon K.K."/>
            <person name="Yang S.-H."/>
        </authorList>
    </citation>
    <scope>NUCLEOTIDE SEQUENCE</scope>
    <source>
        <strain evidence="3">JCM 19140</strain>
    </source>
</reference>
<dbReference type="SUPFAM" id="SSF53187">
    <property type="entry name" value="Zn-dependent exopeptidases"/>
    <property type="match status" value="1"/>
</dbReference>
<evidence type="ECO:0000256" key="1">
    <source>
        <dbReference type="ARBA" id="ARBA00022801"/>
    </source>
</evidence>
<dbReference type="RefSeq" id="WP_263071961.1">
    <property type="nucleotide sequence ID" value="NZ_JAOUSF010000002.1"/>
</dbReference>
<keyword evidence="1" id="KW-0378">Hydrolase</keyword>
<feature type="domain" description="SPOR" evidence="2">
    <location>
        <begin position="190"/>
        <end position="264"/>
    </location>
</feature>
<dbReference type="Gene3D" id="3.30.70.1070">
    <property type="entry name" value="Sporulation related repeat"/>
    <property type="match status" value="1"/>
</dbReference>
<keyword evidence="4" id="KW-1185">Reference proteome</keyword>
<dbReference type="SUPFAM" id="SSF110997">
    <property type="entry name" value="Sporulation related repeat"/>
    <property type="match status" value="1"/>
</dbReference>
<dbReference type="EMBL" id="JAOUSF010000002">
    <property type="protein sequence ID" value="MCU9612750.1"/>
    <property type="molecule type" value="Genomic_DNA"/>
</dbReference>
<dbReference type="GO" id="GO:0042834">
    <property type="term" value="F:peptidoglycan binding"/>
    <property type="evidence" value="ECO:0007669"/>
    <property type="project" value="InterPro"/>
</dbReference>
<dbReference type="PANTHER" id="PTHR30404:SF0">
    <property type="entry name" value="N-ACETYLMURAMOYL-L-ALANINE AMIDASE AMIC"/>
    <property type="match status" value="1"/>
</dbReference>
<comment type="caution">
    <text evidence="3">The sequence shown here is derived from an EMBL/GenBank/DDBJ whole genome shotgun (WGS) entry which is preliminary data.</text>
</comment>
<dbReference type="GO" id="GO:0008745">
    <property type="term" value="F:N-acetylmuramoyl-L-alanine amidase activity"/>
    <property type="evidence" value="ECO:0007669"/>
    <property type="project" value="InterPro"/>
</dbReference>
<evidence type="ECO:0000313" key="4">
    <source>
        <dbReference type="Proteomes" id="UP001209318"/>
    </source>
</evidence>